<keyword evidence="7" id="KW-1185">Reference proteome</keyword>
<evidence type="ECO:0000313" key="7">
    <source>
        <dbReference type="Proteomes" id="UP001159427"/>
    </source>
</evidence>
<dbReference type="Pfam" id="PF02278">
    <property type="entry name" value="Lyase_8"/>
    <property type="match status" value="2"/>
</dbReference>
<dbReference type="Proteomes" id="UP001159427">
    <property type="component" value="Unassembled WGS sequence"/>
</dbReference>
<dbReference type="InterPro" id="IPR015176">
    <property type="entry name" value="Lyase_N"/>
</dbReference>
<dbReference type="Pfam" id="PF09093">
    <property type="entry name" value="Lyase_catalyt"/>
    <property type="match status" value="1"/>
</dbReference>
<dbReference type="PANTHER" id="PTHR37322:SF3">
    <property type="entry name" value="CHONDROITIN SULFATE ABC EXOLYASE"/>
    <property type="match status" value="1"/>
</dbReference>
<proteinExistence type="inferred from homology"/>
<feature type="domain" description="Lyase N-terminal" evidence="4">
    <location>
        <begin position="524"/>
        <end position="693"/>
    </location>
</feature>
<evidence type="ECO:0008006" key="8">
    <source>
        <dbReference type="Google" id="ProtNLM"/>
    </source>
</evidence>
<dbReference type="EMBL" id="CALNXI010002616">
    <property type="protein sequence ID" value="CAH3189434.1"/>
    <property type="molecule type" value="Genomic_DNA"/>
</dbReference>
<dbReference type="Gene3D" id="2.70.98.10">
    <property type="match status" value="2"/>
</dbReference>
<keyword evidence="2" id="KW-0456">Lyase</keyword>
<feature type="domain" description="Polysaccharide lyase family 8 central" evidence="3">
    <location>
        <begin position="29"/>
        <end position="299"/>
    </location>
</feature>
<feature type="domain" description="Lyase catalytic" evidence="5">
    <location>
        <begin position="900"/>
        <end position="1127"/>
    </location>
</feature>
<organism evidence="6 7">
    <name type="scientific">Porites evermanni</name>
    <dbReference type="NCBI Taxonomy" id="104178"/>
    <lineage>
        <taxon>Eukaryota</taxon>
        <taxon>Metazoa</taxon>
        <taxon>Cnidaria</taxon>
        <taxon>Anthozoa</taxon>
        <taxon>Hexacorallia</taxon>
        <taxon>Scleractinia</taxon>
        <taxon>Fungiina</taxon>
        <taxon>Poritidae</taxon>
        <taxon>Porites</taxon>
    </lineage>
</organism>
<dbReference type="SUPFAM" id="SSF49863">
    <property type="entry name" value="Hyaluronate lyase-like, C-terminal domain"/>
    <property type="match status" value="2"/>
</dbReference>
<dbReference type="Pfam" id="PF09092">
    <property type="entry name" value="Lyase_N"/>
    <property type="match status" value="1"/>
</dbReference>
<dbReference type="SUPFAM" id="SSF74650">
    <property type="entry name" value="Galactose mutarotase-like"/>
    <property type="match status" value="2"/>
</dbReference>
<accession>A0ABN8SGT5</accession>
<dbReference type="PANTHER" id="PTHR37322">
    <property type="match status" value="1"/>
</dbReference>
<gene>
    <name evidence="6" type="ORF">PEVE_00019401</name>
</gene>
<dbReference type="InterPro" id="IPR003159">
    <property type="entry name" value="Lyase_8_central_dom"/>
</dbReference>
<feature type="non-terminal residue" evidence="6">
    <location>
        <position position="1"/>
    </location>
</feature>
<dbReference type="InterPro" id="IPR011013">
    <property type="entry name" value="Gal_mutarotase_sf_dom"/>
</dbReference>
<dbReference type="Gene3D" id="2.60.120.430">
    <property type="entry name" value="Galactose-binding lectin"/>
    <property type="match status" value="1"/>
</dbReference>
<dbReference type="SUPFAM" id="SSF48230">
    <property type="entry name" value="Chondroitin AC/alginate lyase"/>
    <property type="match status" value="1"/>
</dbReference>
<evidence type="ECO:0000259" key="4">
    <source>
        <dbReference type="Pfam" id="PF09092"/>
    </source>
</evidence>
<name>A0ABN8SGT5_9CNID</name>
<sequence>VKTIAENKGITPESSPEGHWSKNFAVLSIHRRKDWAVTVKGFNSFLWDFEKANDENVFGMFGSHGALLIANSERNLEVHDVENGWDWAKVPGATTIALETDPSSGTKNFDDLKLPKGRFYNPKNLAGGLTFKGTSTLKNGVFGMDFEQPTYELETADWRHSVTFEFKKSVFFFENLLVCLGSDISASNTDGRIVQTTLFQDKITGGLSIKINGAVTTSAAVVTPSVSGQLYTTLTDTKDNFYYIPDGSKGLLKVHATNQDSWLESGAASSPTTGIYGTAWFDHGDSPSGISSEYEYAVLIPTTSYDATPTDLTNAQQSTGSKVYKVLQKDDVAHIVQFHRSTKSSPTSALSHSITGYVLFPSVAPVSLTSLGPLAEVNSGDCLIMVEETSEFIHLSISSPSLNLARKSGATPLTNSDDVGQAELYQSSSREREIEVTLRKKVQKSFVSLQTHGNPDSYKPNNQFQGFKNFTQQVFTMMFIKAIAEDQIPCIFFLSTGRFGESKFCCPLSFLALRLLCFVWSTYDELFDFETASELNCFQATPAAHGTVTQSAKTSNPVTVKHGSYSLKWEPPSGSPNPSLKLKFSSGSEIPTNWLRKGGVKVWFYKERPSLGKTLKVEFKNSGILVATFTAHLAFEGWRGVWVEFQECKLTSTSLNRPTKVDEVNFVLREADTIYIDLLSFVRSMAKQSRDKVVPPISPFGLDLYDPSNTWQQTYKWSQQTIPPSPPTIDVSKKISLEMIESRLNNWYCDEAKTTVKFPAGSFLEKRWNSLAGPFRKAHQDYDALDFDSSHKVIGPPLFCRDCRYPKKFGEIMEKILFRLSLEYYIRSRIPEIRDTVAAYLNDLNNPAAKNDACRAIAGRDRNMVDQFKSYLPASGPISSEQVENAIKRLNIHRLNKIKNLLDYVKQQGLADGSGLGCLDHEWNIDGAGFMHSLFLLKDSLRKPINDSRLLDLIKTAKWYNDFGEIYQSPTFEIKGTTTDRMITLMLFRLMIVLIMPSNTDDDFKAKIRDMDALVRWMNNALAVNEGLGGVIKPDFVGHHHKAFYGSAYVPQALHTAALVHYLLEGTAFALSASSENNIRRGLETMRIIAVKYSTPNSVNGRMPNYANELILKALLPAFAYISVSHPLIGTSEIAGGCVASDNKTEMFLRLYNDPSVNSYLEDGGYKAKYYYNSLGSLDIMEAVSITSESSPEGHWSKNFAVLSIHRRKDWAVTVKGFNSFLWDFENSNDENVFGMFGSHGALLIANSETNLEVHDVENGWDWAKVPGATTIALETDPSSGTKDFDDLKLPKGRFYNPKNLAGGLTFKGTSTLKNGVFGMDFEQPTYELETGDWRHSVTFEFKKSVFFFENLLVCLGSDISASNTDGKIVQTTLFQDKITGGLSIKINGAVTRSAAVVTPSVSGQLYTTLTDTKDNFYYIPDGSKGLLKVHATNQDSWLESGAASSPTTGIYGTAWFDHGDSPSGTSSEYEYAVLIPTTSYDATPTDLTTAQQSTGLKVYKVLQKDDVAHIVQFYRSTKSSPPSALSHSITGYVLFPSAAPVSLTSLGLLAEVNSGDCLIMVEETSRFIHLSISSPSLNLTRKSGATPLTNSDDVGQAELYQSSSREREIEVTLRKKVQKSFVSLQTHGNPDSYKPNVWVDTSGLKVTFPNLKNGFSVEVQLKKSPVP</sequence>
<dbReference type="InterPro" id="IPR011071">
    <property type="entry name" value="Lyase_8-like_C"/>
</dbReference>
<dbReference type="InterPro" id="IPR015177">
    <property type="entry name" value="Lyase_catalyt"/>
</dbReference>
<dbReference type="InterPro" id="IPR039174">
    <property type="entry name" value="Chondroitin_ABC_lyase"/>
</dbReference>
<dbReference type="InterPro" id="IPR014718">
    <property type="entry name" value="GH-type_carb-bd"/>
</dbReference>
<feature type="domain" description="Polysaccharide lyase family 8 central" evidence="3">
    <location>
        <begin position="1205"/>
        <end position="1475"/>
    </location>
</feature>
<evidence type="ECO:0000256" key="2">
    <source>
        <dbReference type="ARBA" id="ARBA00023239"/>
    </source>
</evidence>
<protein>
    <recommendedName>
        <fullName evidence="8">Chondroitin sulfate ABC exolyase</fullName>
    </recommendedName>
</protein>
<dbReference type="SUPFAM" id="SSF49785">
    <property type="entry name" value="Galactose-binding domain-like"/>
    <property type="match status" value="1"/>
</dbReference>
<dbReference type="Gene3D" id="2.60.220.10">
    <property type="entry name" value="Polysaccharide lyase family 8-like, C-terminal"/>
    <property type="match status" value="2"/>
</dbReference>
<evidence type="ECO:0000259" key="3">
    <source>
        <dbReference type="Pfam" id="PF02278"/>
    </source>
</evidence>
<comment type="caution">
    <text evidence="6">The sequence shown here is derived from an EMBL/GenBank/DDBJ whole genome shotgun (WGS) entry which is preliminary data.</text>
</comment>
<reference evidence="6 7" key="1">
    <citation type="submission" date="2022-05" db="EMBL/GenBank/DDBJ databases">
        <authorList>
            <consortium name="Genoscope - CEA"/>
            <person name="William W."/>
        </authorList>
    </citation>
    <scope>NUCLEOTIDE SEQUENCE [LARGE SCALE GENOMIC DNA]</scope>
</reference>
<evidence type="ECO:0000313" key="6">
    <source>
        <dbReference type="EMBL" id="CAH3189434.1"/>
    </source>
</evidence>
<dbReference type="InterPro" id="IPR008929">
    <property type="entry name" value="Chondroitin_lyas"/>
</dbReference>
<dbReference type="Gene3D" id="1.50.10.100">
    <property type="entry name" value="Chondroitin AC/alginate lyase"/>
    <property type="match status" value="1"/>
</dbReference>
<dbReference type="InterPro" id="IPR008979">
    <property type="entry name" value="Galactose-bd-like_sf"/>
</dbReference>
<evidence type="ECO:0000256" key="1">
    <source>
        <dbReference type="ARBA" id="ARBA00006699"/>
    </source>
</evidence>
<comment type="similarity">
    <text evidence="1">Belongs to the polysaccharide lyase 8 family.</text>
</comment>
<evidence type="ECO:0000259" key="5">
    <source>
        <dbReference type="Pfam" id="PF09093"/>
    </source>
</evidence>